<dbReference type="Proteomes" id="UP000299102">
    <property type="component" value="Unassembled WGS sequence"/>
</dbReference>
<sequence>MKLNEVRARRLHRHFPLPRMRTSRRPQRRTCEPKHCLDGRKQFLRVCLAVSSERQQAYLFCIQRARNSSSTFEIFYPDPTPLCIPEKKEFMIFAAERLILNFLEDGLFQIIGTDEDTRKQNKFCKRAADAPWYVKNSVLHRDLQLPTISKFMKDASERFFDIASSHPNPLLVSAVPYEPPPLHDFYKRPRNIFSPGTKYE</sequence>
<name>A0A4C1W006_EUMVA</name>
<protein>
    <submittedName>
        <fullName evidence="1">Uncharacterized protein</fullName>
    </submittedName>
</protein>
<evidence type="ECO:0000313" key="2">
    <source>
        <dbReference type="Proteomes" id="UP000299102"/>
    </source>
</evidence>
<evidence type="ECO:0000313" key="1">
    <source>
        <dbReference type="EMBL" id="GBP44618.1"/>
    </source>
</evidence>
<accession>A0A4C1W006</accession>
<keyword evidence="2" id="KW-1185">Reference proteome</keyword>
<gene>
    <name evidence="1" type="ORF">EVAR_75075_1</name>
</gene>
<organism evidence="1 2">
    <name type="scientific">Eumeta variegata</name>
    <name type="common">Bagworm moth</name>
    <name type="synonym">Eumeta japonica</name>
    <dbReference type="NCBI Taxonomy" id="151549"/>
    <lineage>
        <taxon>Eukaryota</taxon>
        <taxon>Metazoa</taxon>
        <taxon>Ecdysozoa</taxon>
        <taxon>Arthropoda</taxon>
        <taxon>Hexapoda</taxon>
        <taxon>Insecta</taxon>
        <taxon>Pterygota</taxon>
        <taxon>Neoptera</taxon>
        <taxon>Endopterygota</taxon>
        <taxon>Lepidoptera</taxon>
        <taxon>Glossata</taxon>
        <taxon>Ditrysia</taxon>
        <taxon>Tineoidea</taxon>
        <taxon>Psychidae</taxon>
        <taxon>Oiketicinae</taxon>
        <taxon>Eumeta</taxon>
    </lineage>
</organism>
<proteinExistence type="predicted"/>
<dbReference type="OrthoDB" id="10050074at2759"/>
<dbReference type="AlphaFoldDB" id="A0A4C1W006"/>
<reference evidence="1 2" key="1">
    <citation type="journal article" date="2019" name="Commun. Biol.">
        <title>The bagworm genome reveals a unique fibroin gene that provides high tensile strength.</title>
        <authorList>
            <person name="Kono N."/>
            <person name="Nakamura H."/>
            <person name="Ohtoshi R."/>
            <person name="Tomita M."/>
            <person name="Numata K."/>
            <person name="Arakawa K."/>
        </authorList>
    </citation>
    <scope>NUCLEOTIDE SEQUENCE [LARGE SCALE GENOMIC DNA]</scope>
</reference>
<dbReference type="EMBL" id="BGZK01000455">
    <property type="protein sequence ID" value="GBP44618.1"/>
    <property type="molecule type" value="Genomic_DNA"/>
</dbReference>
<comment type="caution">
    <text evidence="1">The sequence shown here is derived from an EMBL/GenBank/DDBJ whole genome shotgun (WGS) entry which is preliminary data.</text>
</comment>